<dbReference type="OrthoDB" id="203821at2157"/>
<feature type="transmembrane region" description="Helical" evidence="5">
    <location>
        <begin position="168"/>
        <end position="187"/>
    </location>
</feature>
<dbReference type="PIRSF" id="PIRSF006648">
    <property type="entry name" value="DrrB"/>
    <property type="match status" value="1"/>
</dbReference>
<dbReference type="EMBL" id="QKKZ01000002">
    <property type="protein sequence ID" value="KAB7514939.1"/>
    <property type="molecule type" value="Genomic_DNA"/>
</dbReference>
<feature type="transmembrane region" description="Helical" evidence="5">
    <location>
        <begin position="237"/>
        <end position="255"/>
    </location>
</feature>
<reference evidence="10 11" key="1">
    <citation type="submission" date="2019-10" db="EMBL/GenBank/DDBJ databases">
        <title>Unraveling microbial dark matter from salterns through culturing: the case of the genus Halosegnis.</title>
        <authorList>
            <person name="Duran-Viseras A."/>
            <person name="Andrei A.-S."/>
            <person name="Vera-Gargallo B."/>
            <person name="Ghai R."/>
            <person name="Sanchez-Porro C."/>
            <person name="Ventosa A."/>
        </authorList>
    </citation>
    <scope>NUCLEOTIDE SEQUENCE [LARGE SCALE GENOMIC DNA]</scope>
    <source>
        <strain evidence="8 11">F17-44</strain>
        <strain evidence="7 12">F18-79</strain>
        <strain evidence="9 10">F19-13</strain>
    </source>
</reference>
<dbReference type="EMBL" id="QJOW01000001">
    <property type="protein sequence ID" value="KAB7518248.1"/>
    <property type="molecule type" value="Genomic_DNA"/>
</dbReference>
<feature type="transmembrane region" description="Helical" evidence="5">
    <location>
        <begin position="103"/>
        <end position="127"/>
    </location>
</feature>
<feature type="transmembrane region" description="Helical" evidence="5">
    <location>
        <begin position="63"/>
        <end position="82"/>
    </location>
</feature>
<evidence type="ECO:0000313" key="8">
    <source>
        <dbReference type="EMBL" id="KAB7518248.1"/>
    </source>
</evidence>
<dbReference type="Proteomes" id="UP000326207">
    <property type="component" value="Unassembled WGS sequence"/>
</dbReference>
<evidence type="ECO:0000313" key="12">
    <source>
        <dbReference type="Proteomes" id="UP000326865"/>
    </source>
</evidence>
<keyword evidence="2 5" id="KW-0812">Transmembrane</keyword>
<keyword evidence="4 5" id="KW-0472">Membrane</keyword>
<dbReference type="PANTHER" id="PTHR43229">
    <property type="entry name" value="NODULATION PROTEIN J"/>
    <property type="match status" value="1"/>
</dbReference>
<evidence type="ECO:0000256" key="5">
    <source>
        <dbReference type="SAM" id="Phobius"/>
    </source>
</evidence>
<keyword evidence="3 5" id="KW-1133">Transmembrane helix</keyword>
<accession>A0A5N5U986</accession>
<dbReference type="EMBL" id="QMDY01000002">
    <property type="protein sequence ID" value="KAB7519172.1"/>
    <property type="molecule type" value="Genomic_DNA"/>
</dbReference>
<dbReference type="RefSeq" id="WP_152119140.1">
    <property type="nucleotide sequence ID" value="NZ_QJOW01000001.1"/>
</dbReference>
<dbReference type="InterPro" id="IPR047817">
    <property type="entry name" value="ABC2_TM_bact-type"/>
</dbReference>
<dbReference type="PROSITE" id="PS51012">
    <property type="entry name" value="ABC_TM2"/>
    <property type="match status" value="1"/>
</dbReference>
<accession>A0A5N5UK32</accession>
<comment type="caution">
    <text evidence="9">The sequence shown here is derived from an EMBL/GenBank/DDBJ whole genome shotgun (WGS) entry which is preliminary data.</text>
</comment>
<accession>A0A5N5UHT7</accession>
<dbReference type="GO" id="GO:0043190">
    <property type="term" value="C:ATP-binding cassette (ABC) transporter complex"/>
    <property type="evidence" value="ECO:0007669"/>
    <property type="project" value="InterPro"/>
</dbReference>
<feature type="transmembrane region" description="Helical" evidence="5">
    <location>
        <begin position="24"/>
        <end position="43"/>
    </location>
</feature>
<dbReference type="Proteomes" id="UP000326865">
    <property type="component" value="Unassembled WGS sequence"/>
</dbReference>
<dbReference type="InterPro" id="IPR013525">
    <property type="entry name" value="ABC2_TM"/>
</dbReference>
<evidence type="ECO:0000313" key="11">
    <source>
        <dbReference type="Proteomes" id="UP000326302"/>
    </source>
</evidence>
<gene>
    <name evidence="7" type="ORF">DM867_07490</name>
    <name evidence="8" type="ORF">DMP03_02480</name>
    <name evidence="9" type="ORF">DP108_03425</name>
</gene>
<keyword evidence="12" id="KW-1185">Reference proteome</keyword>
<evidence type="ECO:0000259" key="6">
    <source>
        <dbReference type="PROSITE" id="PS51012"/>
    </source>
</evidence>
<dbReference type="PANTHER" id="PTHR43229:SF6">
    <property type="entry name" value="ABC-TYPE MULTIDRUG TRANSPORT SYSTEM, PERMEASE COMPONENT"/>
    <property type="match status" value="1"/>
</dbReference>
<evidence type="ECO:0000313" key="10">
    <source>
        <dbReference type="Proteomes" id="UP000326207"/>
    </source>
</evidence>
<comment type="subcellular location">
    <subcellularLocation>
        <location evidence="1">Membrane</location>
        <topology evidence="1">Multi-pass membrane protein</topology>
    </subcellularLocation>
</comment>
<name>A0A5N5UK32_9EURY</name>
<dbReference type="InterPro" id="IPR051784">
    <property type="entry name" value="Nod_factor_ABC_transporter"/>
</dbReference>
<dbReference type="Proteomes" id="UP000326302">
    <property type="component" value="Unassembled WGS sequence"/>
</dbReference>
<feature type="transmembrane region" description="Helical" evidence="5">
    <location>
        <begin position="139"/>
        <end position="161"/>
    </location>
</feature>
<protein>
    <submittedName>
        <fullName evidence="9">ABC transporter permease</fullName>
    </submittedName>
</protein>
<dbReference type="AlphaFoldDB" id="A0A5N5UK32"/>
<evidence type="ECO:0000256" key="4">
    <source>
        <dbReference type="ARBA" id="ARBA00023136"/>
    </source>
</evidence>
<organism evidence="9 10">
    <name type="scientific">Halosegnis rubeus</name>
    <dbReference type="NCBI Taxonomy" id="2212850"/>
    <lineage>
        <taxon>Archaea</taxon>
        <taxon>Methanobacteriati</taxon>
        <taxon>Methanobacteriota</taxon>
        <taxon>Stenosarchaea group</taxon>
        <taxon>Halobacteria</taxon>
        <taxon>Halobacteriales</taxon>
        <taxon>Natronomonadaceae</taxon>
        <taxon>Halosegnis</taxon>
    </lineage>
</organism>
<sequence>MSRAGRIRSETVAAGKAFLRRRTAVFFTFFFPAIIILIFGALVNTAGGTGGLFTEPPGYYVPGYLAVVVLFTPLSRVGSEVARHREDNRFEKLATTPLRRWEWLAAQTLVNVGIIGVAAAGILLLVVAVTGASIVFSPLLVPFVVLGVALFCGLGAILGSLSDSSDGVIAASNGIALPLLFLSETFVPQSLLPEWLPLWVSPLTYFSRGVRAVAYEPPDTLATSQVPGGLGVAESNLLVLAALTLAFFVVGAVTLPRTD</sequence>
<evidence type="ECO:0000256" key="2">
    <source>
        <dbReference type="ARBA" id="ARBA00022692"/>
    </source>
</evidence>
<dbReference type="GO" id="GO:0140359">
    <property type="term" value="F:ABC-type transporter activity"/>
    <property type="evidence" value="ECO:0007669"/>
    <property type="project" value="InterPro"/>
</dbReference>
<evidence type="ECO:0000313" key="7">
    <source>
        <dbReference type="EMBL" id="KAB7514939.1"/>
    </source>
</evidence>
<feature type="domain" description="ABC transmembrane type-2" evidence="6">
    <location>
        <begin position="23"/>
        <end position="258"/>
    </location>
</feature>
<proteinExistence type="predicted"/>
<evidence type="ECO:0000256" key="3">
    <source>
        <dbReference type="ARBA" id="ARBA00022989"/>
    </source>
</evidence>
<evidence type="ECO:0000256" key="1">
    <source>
        <dbReference type="ARBA" id="ARBA00004141"/>
    </source>
</evidence>
<dbReference type="Pfam" id="PF01061">
    <property type="entry name" value="ABC2_membrane"/>
    <property type="match status" value="1"/>
</dbReference>
<dbReference type="InterPro" id="IPR000412">
    <property type="entry name" value="ABC_2_transport"/>
</dbReference>
<evidence type="ECO:0000313" key="9">
    <source>
        <dbReference type="EMBL" id="KAB7519172.1"/>
    </source>
</evidence>